<keyword evidence="3 10" id="KW-0436">Ligase</keyword>
<name>A0ABP7EX29_9STAP</name>
<dbReference type="InterPro" id="IPR013221">
    <property type="entry name" value="Mur_ligase_cen"/>
</dbReference>
<evidence type="ECO:0000256" key="3">
    <source>
        <dbReference type="ARBA" id="ARBA00022598"/>
    </source>
</evidence>
<comment type="catalytic activity">
    <reaction evidence="9">
        <text>(6S)-5,6,7,8-tetrahydrofolyl-(gamma-L-Glu)(n) + L-glutamate + ATP = (6S)-5,6,7,8-tetrahydrofolyl-(gamma-L-Glu)(n+1) + ADP + phosphate + H(+)</text>
        <dbReference type="Rhea" id="RHEA:10580"/>
        <dbReference type="Rhea" id="RHEA-COMP:14738"/>
        <dbReference type="Rhea" id="RHEA-COMP:14740"/>
        <dbReference type="ChEBI" id="CHEBI:15378"/>
        <dbReference type="ChEBI" id="CHEBI:29985"/>
        <dbReference type="ChEBI" id="CHEBI:30616"/>
        <dbReference type="ChEBI" id="CHEBI:43474"/>
        <dbReference type="ChEBI" id="CHEBI:141005"/>
        <dbReference type="ChEBI" id="CHEBI:456216"/>
        <dbReference type="EC" id="6.3.2.17"/>
    </reaction>
</comment>
<dbReference type="PANTHER" id="PTHR11136">
    <property type="entry name" value="FOLYLPOLYGLUTAMATE SYNTHASE-RELATED"/>
    <property type="match status" value="1"/>
</dbReference>
<feature type="domain" description="Mur ligase C-terminal" evidence="11">
    <location>
        <begin position="295"/>
        <end position="407"/>
    </location>
</feature>
<evidence type="ECO:0000256" key="4">
    <source>
        <dbReference type="ARBA" id="ARBA00022723"/>
    </source>
</evidence>
<evidence type="ECO:0000256" key="6">
    <source>
        <dbReference type="ARBA" id="ARBA00022840"/>
    </source>
</evidence>
<dbReference type="Gene3D" id="3.40.1190.10">
    <property type="entry name" value="Mur-like, catalytic domain"/>
    <property type="match status" value="1"/>
</dbReference>
<comment type="similarity">
    <text evidence="1 10">Belongs to the folylpolyglutamate synthase family.</text>
</comment>
<dbReference type="InterPro" id="IPR004101">
    <property type="entry name" value="Mur_ligase_C"/>
</dbReference>
<reference evidence="14" key="1">
    <citation type="journal article" date="2019" name="Int. J. Syst. Evol. Microbiol.">
        <title>The Global Catalogue of Microorganisms (GCM) 10K type strain sequencing project: providing services to taxonomists for standard genome sequencing and annotation.</title>
        <authorList>
            <consortium name="The Broad Institute Genomics Platform"/>
            <consortium name="The Broad Institute Genome Sequencing Center for Infectious Disease"/>
            <person name="Wu L."/>
            <person name="Ma J."/>
        </authorList>
    </citation>
    <scope>NUCLEOTIDE SEQUENCE [LARGE SCALE GENOMIC DNA]</scope>
    <source>
        <strain evidence="14">JCM 16981</strain>
    </source>
</reference>
<evidence type="ECO:0000313" key="14">
    <source>
        <dbReference type="Proteomes" id="UP001500920"/>
    </source>
</evidence>
<evidence type="ECO:0000256" key="8">
    <source>
        <dbReference type="ARBA" id="ARBA00030592"/>
    </source>
</evidence>
<keyword evidence="4" id="KW-0479">Metal-binding</keyword>
<feature type="domain" description="Mur ligase central" evidence="12">
    <location>
        <begin position="45"/>
        <end position="267"/>
    </location>
</feature>
<dbReference type="Gene3D" id="3.90.190.20">
    <property type="entry name" value="Mur ligase, C-terminal domain"/>
    <property type="match status" value="1"/>
</dbReference>
<evidence type="ECO:0000256" key="5">
    <source>
        <dbReference type="ARBA" id="ARBA00022741"/>
    </source>
</evidence>
<evidence type="ECO:0000256" key="2">
    <source>
        <dbReference type="ARBA" id="ARBA00013025"/>
    </source>
</evidence>
<gene>
    <name evidence="13" type="ORF">GCM10022378_13530</name>
</gene>
<dbReference type="PIRSF" id="PIRSF001563">
    <property type="entry name" value="Folylpolyglu_synth"/>
    <property type="match status" value="1"/>
</dbReference>
<dbReference type="InterPro" id="IPR001645">
    <property type="entry name" value="Folylpolyglutamate_synth"/>
</dbReference>
<evidence type="ECO:0000256" key="7">
    <source>
        <dbReference type="ARBA" id="ARBA00022842"/>
    </source>
</evidence>
<dbReference type="EC" id="6.3.2.17" evidence="2"/>
<evidence type="ECO:0000259" key="11">
    <source>
        <dbReference type="Pfam" id="PF02875"/>
    </source>
</evidence>
<dbReference type="InterPro" id="IPR036565">
    <property type="entry name" value="Mur-like_cat_sf"/>
</dbReference>
<dbReference type="Pfam" id="PF02875">
    <property type="entry name" value="Mur_ligase_C"/>
    <property type="match status" value="1"/>
</dbReference>
<proteinExistence type="inferred from homology"/>
<organism evidence="13 14">
    <name type="scientific">Salinicoccus jeotgali</name>
    <dbReference type="NCBI Taxonomy" id="381634"/>
    <lineage>
        <taxon>Bacteria</taxon>
        <taxon>Bacillati</taxon>
        <taxon>Bacillota</taxon>
        <taxon>Bacilli</taxon>
        <taxon>Bacillales</taxon>
        <taxon>Staphylococcaceae</taxon>
        <taxon>Salinicoccus</taxon>
    </lineage>
</organism>
<comment type="caution">
    <text evidence="13">The sequence shown here is derived from an EMBL/GenBank/DDBJ whole genome shotgun (WGS) entry which is preliminary data.</text>
</comment>
<sequence length="425" mass="47896">MEYQEGLNWIHDRMKFGIKPGVKRMEWMLKQLDNPERNINGIHIVGTNGKGSTVAYMRNALNRNGYSVGTFTSPYIETFNERISINGHPITDEQLVELIEIVKPISEELERETDLGTATEFEIITTMMFVHFGTIQPVDYVLVEAGLGAKKDSTNVFNPILTVLTSIGLDHTAILGDTLLDITKDKSGVIKPGVPLVFSIKDDVSRDYIHKILEENDSKGIELNRDIILIPENGEFQFQYGHYDFQDLKLSMPGRHQKENASLAIAALIELYERNQVNIDCNLLIQGIEETVWPGRIEVASTEPLIILDGAHNNEAVDALVNTMAKEYPNRDITVLFSAIEGKPIDTMIEKLESIADSFNVTEFDFPKALDKETVFEKVQHPVKAVVDDYKAFLDTFDGDILLVTGSLYFISEVKQKLNKNDDNQ</sequence>
<dbReference type="Proteomes" id="UP001500920">
    <property type="component" value="Unassembled WGS sequence"/>
</dbReference>
<dbReference type="NCBIfam" id="TIGR01499">
    <property type="entry name" value="folC"/>
    <property type="match status" value="1"/>
</dbReference>
<dbReference type="RefSeq" id="WP_344702778.1">
    <property type="nucleotide sequence ID" value="NZ_BAABCK010000022.1"/>
</dbReference>
<keyword evidence="5 10" id="KW-0547">Nucleotide-binding</keyword>
<keyword evidence="6 10" id="KW-0067">ATP-binding</keyword>
<evidence type="ECO:0000256" key="10">
    <source>
        <dbReference type="PIRNR" id="PIRNR001563"/>
    </source>
</evidence>
<evidence type="ECO:0000313" key="13">
    <source>
        <dbReference type="EMBL" id="GAA3724838.1"/>
    </source>
</evidence>
<dbReference type="PANTHER" id="PTHR11136:SF0">
    <property type="entry name" value="DIHYDROFOLATE SYNTHETASE-RELATED"/>
    <property type="match status" value="1"/>
</dbReference>
<accession>A0ABP7EX29</accession>
<evidence type="ECO:0000259" key="12">
    <source>
        <dbReference type="Pfam" id="PF08245"/>
    </source>
</evidence>
<dbReference type="Pfam" id="PF08245">
    <property type="entry name" value="Mur_ligase_M"/>
    <property type="match status" value="1"/>
</dbReference>
<dbReference type="InterPro" id="IPR036615">
    <property type="entry name" value="Mur_ligase_C_dom_sf"/>
</dbReference>
<dbReference type="SUPFAM" id="SSF53244">
    <property type="entry name" value="MurD-like peptide ligases, peptide-binding domain"/>
    <property type="match status" value="1"/>
</dbReference>
<keyword evidence="14" id="KW-1185">Reference proteome</keyword>
<evidence type="ECO:0000256" key="1">
    <source>
        <dbReference type="ARBA" id="ARBA00008276"/>
    </source>
</evidence>
<protein>
    <recommendedName>
        <fullName evidence="2">tetrahydrofolate synthase</fullName>
        <ecNumber evidence="2">6.3.2.17</ecNumber>
    </recommendedName>
    <alternativeName>
        <fullName evidence="8">Tetrahydrofolylpolyglutamate synthase</fullName>
    </alternativeName>
</protein>
<dbReference type="EMBL" id="BAABCK010000022">
    <property type="protein sequence ID" value="GAA3724838.1"/>
    <property type="molecule type" value="Genomic_DNA"/>
</dbReference>
<evidence type="ECO:0000256" key="9">
    <source>
        <dbReference type="ARBA" id="ARBA00047493"/>
    </source>
</evidence>
<keyword evidence="7" id="KW-0460">Magnesium</keyword>
<dbReference type="SUPFAM" id="SSF53623">
    <property type="entry name" value="MurD-like peptide ligases, catalytic domain"/>
    <property type="match status" value="1"/>
</dbReference>